<sequence length="107" mass="12292">MIDDLTNEDLQDPTKLRLVIKDVDRNLRNLKRKLDEIDRTLNDDEKGLKNVLKDVIDDVEKIDDKLEEILESQKDTRKTVKNILLSGSIGTAVTSIFGFVLKQLGIW</sequence>
<feature type="transmembrane region" description="Helical" evidence="2">
    <location>
        <begin position="83"/>
        <end position="101"/>
    </location>
</feature>
<keyword evidence="1" id="KW-0175">Coiled coil</keyword>
<organism evidence="3 4">
    <name type="scientific">Mammaliicoccus vitulinus</name>
    <dbReference type="NCBI Taxonomy" id="71237"/>
    <lineage>
        <taxon>Bacteria</taxon>
        <taxon>Bacillati</taxon>
        <taxon>Bacillota</taxon>
        <taxon>Bacilli</taxon>
        <taxon>Bacillales</taxon>
        <taxon>Staphylococcaceae</taxon>
        <taxon>Mammaliicoccus</taxon>
    </lineage>
</organism>
<dbReference type="Proteomes" id="UP000627155">
    <property type="component" value="Chromosome"/>
</dbReference>
<evidence type="ECO:0000313" key="3">
    <source>
        <dbReference type="EMBL" id="QRO85115.1"/>
    </source>
</evidence>
<protein>
    <recommendedName>
        <fullName evidence="5">Hemolysin XhlA</fullName>
    </recommendedName>
</protein>
<keyword evidence="2" id="KW-1133">Transmembrane helix</keyword>
<dbReference type="EMBL" id="CP069486">
    <property type="protein sequence ID" value="QRO85115.1"/>
    <property type="molecule type" value="Genomic_DNA"/>
</dbReference>
<accession>A0ABX7HER4</accession>
<gene>
    <name evidence="3" type="ORF">I6J37_13215</name>
</gene>
<dbReference type="RefSeq" id="WP_103322827.1">
    <property type="nucleotide sequence ID" value="NZ_CBCPHH010000016.1"/>
</dbReference>
<feature type="coiled-coil region" evidence="1">
    <location>
        <begin position="20"/>
        <end position="72"/>
    </location>
</feature>
<keyword evidence="4" id="KW-1185">Reference proteome</keyword>
<name>A0ABX7HER4_9STAP</name>
<reference evidence="3 4" key="1">
    <citation type="submission" date="2021-02" db="EMBL/GenBank/DDBJ databases">
        <title>FDA dAtabase for Regulatory Grade micrObial Sequences (FDA-ARGOS): Supporting development and validation of Infectious Disease Dx tests.</title>
        <authorList>
            <person name="Sproer C."/>
            <person name="Gronow S."/>
            <person name="Severitt S."/>
            <person name="Schroder I."/>
            <person name="Tallon L."/>
            <person name="Sadzewicz L."/>
            <person name="Zhao X."/>
            <person name="Boylan J."/>
            <person name="Ott S."/>
            <person name="Bowen H."/>
            <person name="Vavikolanu K."/>
            <person name="Mehta A."/>
            <person name="Aluvathingal J."/>
            <person name="Nadendla S."/>
            <person name="Lowell S."/>
            <person name="Myers T."/>
            <person name="Yan Y."/>
            <person name="Sichtig H."/>
        </authorList>
    </citation>
    <scope>NUCLEOTIDE SEQUENCE [LARGE SCALE GENOMIC DNA]</scope>
    <source>
        <strain evidence="3 4">FDAARGOS_1207</strain>
    </source>
</reference>
<proteinExistence type="predicted"/>
<keyword evidence="2" id="KW-0812">Transmembrane</keyword>
<keyword evidence="2" id="KW-0472">Membrane</keyword>
<evidence type="ECO:0000256" key="1">
    <source>
        <dbReference type="SAM" id="Coils"/>
    </source>
</evidence>
<evidence type="ECO:0000256" key="2">
    <source>
        <dbReference type="SAM" id="Phobius"/>
    </source>
</evidence>
<evidence type="ECO:0008006" key="5">
    <source>
        <dbReference type="Google" id="ProtNLM"/>
    </source>
</evidence>
<evidence type="ECO:0000313" key="4">
    <source>
        <dbReference type="Proteomes" id="UP000627155"/>
    </source>
</evidence>